<name>A0A9Q3P799_9BASI</name>
<dbReference type="EMBL" id="AVOT02055828">
    <property type="protein sequence ID" value="MBW0550297.1"/>
    <property type="molecule type" value="Genomic_DNA"/>
</dbReference>
<feature type="compositionally biased region" description="Polar residues" evidence="1">
    <location>
        <begin position="27"/>
        <end position="42"/>
    </location>
</feature>
<comment type="caution">
    <text evidence="2">The sequence shown here is derived from an EMBL/GenBank/DDBJ whole genome shotgun (WGS) entry which is preliminary data.</text>
</comment>
<accession>A0A9Q3P799</accession>
<evidence type="ECO:0000256" key="1">
    <source>
        <dbReference type="SAM" id="MobiDB-lite"/>
    </source>
</evidence>
<evidence type="ECO:0000313" key="3">
    <source>
        <dbReference type="Proteomes" id="UP000765509"/>
    </source>
</evidence>
<dbReference type="AlphaFoldDB" id="A0A9Q3P799"/>
<sequence length="92" mass="10464">MESTIIKSSNQKDKGLAQQKEGGKQGRTPSSFQQQAKSQPNSPRAEEEQEKEQEETISPNLIDPKNPKRVHGQCLQHDQNLDVIQGKKRRKE</sequence>
<feature type="region of interest" description="Disordered" evidence="1">
    <location>
        <begin position="1"/>
        <end position="92"/>
    </location>
</feature>
<gene>
    <name evidence="2" type="ORF">O181_090012</name>
</gene>
<organism evidence="2 3">
    <name type="scientific">Austropuccinia psidii MF-1</name>
    <dbReference type="NCBI Taxonomy" id="1389203"/>
    <lineage>
        <taxon>Eukaryota</taxon>
        <taxon>Fungi</taxon>
        <taxon>Dikarya</taxon>
        <taxon>Basidiomycota</taxon>
        <taxon>Pucciniomycotina</taxon>
        <taxon>Pucciniomycetes</taxon>
        <taxon>Pucciniales</taxon>
        <taxon>Sphaerophragmiaceae</taxon>
        <taxon>Austropuccinia</taxon>
    </lineage>
</organism>
<dbReference type="Proteomes" id="UP000765509">
    <property type="component" value="Unassembled WGS sequence"/>
</dbReference>
<keyword evidence="3" id="KW-1185">Reference proteome</keyword>
<evidence type="ECO:0000313" key="2">
    <source>
        <dbReference type="EMBL" id="MBW0550297.1"/>
    </source>
</evidence>
<reference evidence="2" key="1">
    <citation type="submission" date="2021-03" db="EMBL/GenBank/DDBJ databases">
        <title>Draft genome sequence of rust myrtle Austropuccinia psidii MF-1, a brazilian biotype.</title>
        <authorList>
            <person name="Quecine M.C."/>
            <person name="Pachon D.M.R."/>
            <person name="Bonatelli M.L."/>
            <person name="Correr F.H."/>
            <person name="Franceschini L.M."/>
            <person name="Leite T.F."/>
            <person name="Margarido G.R.A."/>
            <person name="Almeida C.A."/>
            <person name="Ferrarezi J.A."/>
            <person name="Labate C.A."/>
        </authorList>
    </citation>
    <scope>NUCLEOTIDE SEQUENCE</scope>
    <source>
        <strain evidence="2">MF-1</strain>
    </source>
</reference>
<protein>
    <submittedName>
        <fullName evidence="2">Uncharacterized protein</fullName>
    </submittedName>
</protein>
<proteinExistence type="predicted"/>